<dbReference type="PROSITE" id="PS50050">
    <property type="entry name" value="TNFR_NGFR_2"/>
    <property type="match status" value="1"/>
</dbReference>
<comment type="caution">
    <text evidence="6">The sequence shown here is derived from an EMBL/GenBank/DDBJ whole genome shotgun (WGS) entry which is preliminary data.</text>
</comment>
<feature type="region of interest" description="Disordered" evidence="2">
    <location>
        <begin position="305"/>
        <end position="327"/>
    </location>
</feature>
<evidence type="ECO:0000256" key="4">
    <source>
        <dbReference type="SAM" id="SignalP"/>
    </source>
</evidence>
<proteinExistence type="predicted"/>
<gene>
    <name evidence="6" type="ORF">H4Q32_017902</name>
</gene>
<dbReference type="SMART" id="SM00208">
    <property type="entry name" value="TNFR"/>
    <property type="match status" value="1"/>
</dbReference>
<keyword evidence="3" id="KW-1133">Transmembrane helix</keyword>
<evidence type="ECO:0000256" key="1">
    <source>
        <dbReference type="PROSITE-ProRule" id="PRU00206"/>
    </source>
</evidence>
<protein>
    <submittedName>
        <fullName evidence="6">Tumor necrosis factor receptor superfamily member 6</fullName>
    </submittedName>
</protein>
<dbReference type="CDD" id="cd00185">
    <property type="entry name" value="TNFRSF"/>
    <property type="match status" value="1"/>
</dbReference>
<feature type="domain" description="TNFR-Cys" evidence="5">
    <location>
        <begin position="50"/>
        <end position="93"/>
    </location>
</feature>
<evidence type="ECO:0000313" key="7">
    <source>
        <dbReference type="Proteomes" id="UP000830375"/>
    </source>
</evidence>
<keyword evidence="1" id="KW-1015">Disulfide bond</keyword>
<feature type="region of interest" description="Disordered" evidence="2">
    <location>
        <begin position="214"/>
        <end position="251"/>
    </location>
</feature>
<name>A0ABQ8LXW0_LABRO</name>
<evidence type="ECO:0000259" key="5">
    <source>
        <dbReference type="PROSITE" id="PS50050"/>
    </source>
</evidence>
<evidence type="ECO:0000313" key="6">
    <source>
        <dbReference type="EMBL" id="KAI2655494.1"/>
    </source>
</evidence>
<dbReference type="Proteomes" id="UP000830375">
    <property type="component" value="Unassembled WGS sequence"/>
</dbReference>
<dbReference type="EMBL" id="JACTAM010000016">
    <property type="protein sequence ID" value="KAI2655494.1"/>
    <property type="molecule type" value="Genomic_DNA"/>
</dbReference>
<sequence>MLVTVLSVAMVMLTGHLIYGLPMDGKMRNPRALSQMCDAGYFKSGSECRPCSPGFFTNQENRESSCHRCFQNCIPEFNMMVVKNCTTTSDVECRCREGYFCSLIDQFTGQCDSCVRITTTVSSSTSADVPSSTTASSTSFITSSSIERIETKLMLTYIPVYFTGDNSVVVWVLCGLSFILLSAIILMLFFRLCRKKEKECFKHFVRQCSLGNMEADSETTAPPSLPDEQPHAQEMLSSGSTPTSHNTECSFHQPISSEQAVPPAGNLGPLHIYGPQTVFVSLLNQFGWDGGEKKTQELQEESLNNTNMSYPQSPPVHLSEEERSRENDFIFFPSQEQGKECHISKEEVL</sequence>
<accession>A0ABQ8LXW0</accession>
<feature type="transmembrane region" description="Helical" evidence="3">
    <location>
        <begin position="168"/>
        <end position="190"/>
    </location>
</feature>
<dbReference type="PANTHER" id="PTHR46838:SF1">
    <property type="entry name" value="TUMOR NECROSIS FACTOR RECEPTOR SUPERFAMILY MEMBER 14"/>
    <property type="match status" value="1"/>
</dbReference>
<evidence type="ECO:0000256" key="2">
    <source>
        <dbReference type="SAM" id="MobiDB-lite"/>
    </source>
</evidence>
<keyword evidence="6" id="KW-0675">Receptor</keyword>
<dbReference type="InterPro" id="IPR001368">
    <property type="entry name" value="TNFR/NGFR_Cys_rich_reg"/>
</dbReference>
<dbReference type="SUPFAM" id="SSF57586">
    <property type="entry name" value="TNF receptor-like"/>
    <property type="match status" value="2"/>
</dbReference>
<feature type="disulfide bond" evidence="1">
    <location>
        <begin position="51"/>
        <end position="66"/>
    </location>
</feature>
<dbReference type="Gene3D" id="2.10.50.10">
    <property type="entry name" value="Tumor Necrosis Factor Receptor, subunit A, domain 2"/>
    <property type="match status" value="1"/>
</dbReference>
<evidence type="ECO:0000256" key="3">
    <source>
        <dbReference type="SAM" id="Phobius"/>
    </source>
</evidence>
<feature type="compositionally biased region" description="Polar residues" evidence="2">
    <location>
        <begin position="235"/>
        <end position="251"/>
    </location>
</feature>
<dbReference type="PANTHER" id="PTHR46838">
    <property type="entry name" value="TUMOR NECROSIS FACTOR RECEPTOR SUPERFAMILY MEMBER 14"/>
    <property type="match status" value="1"/>
</dbReference>
<keyword evidence="7" id="KW-1185">Reference proteome</keyword>
<comment type="caution">
    <text evidence="1">Lacks conserved residue(s) required for the propagation of feature annotation.</text>
</comment>
<feature type="repeat" description="TNFR-Cys" evidence="1">
    <location>
        <begin position="50"/>
        <end position="93"/>
    </location>
</feature>
<reference evidence="6 7" key="1">
    <citation type="submission" date="2022-01" db="EMBL/GenBank/DDBJ databases">
        <title>A high-quality chromosome-level genome assembly of rohu carp, Labeo rohita.</title>
        <authorList>
            <person name="Arick M.A. II"/>
            <person name="Hsu C.-Y."/>
            <person name="Magbanua Z."/>
            <person name="Pechanova O."/>
            <person name="Grover C."/>
            <person name="Miller E."/>
            <person name="Thrash A."/>
            <person name="Ezzel L."/>
            <person name="Alam S."/>
            <person name="Benzie J."/>
            <person name="Hamilton M."/>
            <person name="Karsi A."/>
            <person name="Lawrence M.L."/>
            <person name="Peterson D.G."/>
        </authorList>
    </citation>
    <scope>NUCLEOTIDE SEQUENCE [LARGE SCALE GENOMIC DNA]</scope>
    <source>
        <strain evidence="7">BAU-BD-2019</strain>
        <tissue evidence="6">Blood</tissue>
    </source>
</reference>
<organism evidence="6 7">
    <name type="scientific">Labeo rohita</name>
    <name type="common">Indian major carp</name>
    <name type="synonym">Cyprinus rohita</name>
    <dbReference type="NCBI Taxonomy" id="84645"/>
    <lineage>
        <taxon>Eukaryota</taxon>
        <taxon>Metazoa</taxon>
        <taxon>Chordata</taxon>
        <taxon>Craniata</taxon>
        <taxon>Vertebrata</taxon>
        <taxon>Euteleostomi</taxon>
        <taxon>Actinopterygii</taxon>
        <taxon>Neopterygii</taxon>
        <taxon>Teleostei</taxon>
        <taxon>Ostariophysi</taxon>
        <taxon>Cypriniformes</taxon>
        <taxon>Cyprinidae</taxon>
        <taxon>Labeoninae</taxon>
        <taxon>Labeonini</taxon>
        <taxon>Labeo</taxon>
    </lineage>
</organism>
<keyword evidence="4" id="KW-0732">Signal</keyword>
<feature type="signal peptide" evidence="4">
    <location>
        <begin position="1"/>
        <end position="20"/>
    </location>
</feature>
<feature type="compositionally biased region" description="Basic and acidic residues" evidence="2">
    <location>
        <begin position="318"/>
        <end position="327"/>
    </location>
</feature>
<keyword evidence="3" id="KW-0812">Transmembrane</keyword>
<feature type="chain" id="PRO_5046418679" evidence="4">
    <location>
        <begin position="21"/>
        <end position="349"/>
    </location>
</feature>
<keyword evidence="3" id="KW-0472">Membrane</keyword>